<feature type="compositionally biased region" description="Basic and acidic residues" evidence="1">
    <location>
        <begin position="85"/>
        <end position="96"/>
    </location>
</feature>
<feature type="compositionally biased region" description="Basic and acidic residues" evidence="1">
    <location>
        <begin position="192"/>
        <end position="202"/>
    </location>
</feature>
<feature type="compositionally biased region" description="Basic residues" evidence="1">
    <location>
        <begin position="7"/>
        <end position="35"/>
    </location>
</feature>
<name>A0A9R0J1R9_SPIOL</name>
<feature type="region of interest" description="Disordered" evidence="1">
    <location>
        <begin position="1"/>
        <end position="206"/>
    </location>
</feature>
<dbReference type="GO" id="GO:0004386">
    <property type="term" value="F:helicase activity"/>
    <property type="evidence" value="ECO:0007669"/>
    <property type="project" value="UniProtKB-KW"/>
</dbReference>
<evidence type="ECO:0000313" key="3">
    <source>
        <dbReference type="RefSeq" id="XP_021859641.1"/>
    </source>
</evidence>
<feature type="compositionally biased region" description="Basic and acidic residues" evidence="1">
    <location>
        <begin position="494"/>
        <end position="510"/>
    </location>
</feature>
<feature type="compositionally biased region" description="Basic and acidic residues" evidence="1">
    <location>
        <begin position="264"/>
        <end position="276"/>
    </location>
</feature>
<protein>
    <submittedName>
        <fullName evidence="3">Uncharacterized protein</fullName>
    </submittedName>
</protein>
<feature type="region of interest" description="Disordered" evidence="1">
    <location>
        <begin position="471"/>
        <end position="584"/>
    </location>
</feature>
<dbReference type="PANTHER" id="PTHR36808:SF1">
    <property type="entry name" value="TRANSCRIPTIONAL REGULATOR ATRX-LIKE PROTEIN"/>
    <property type="match status" value="1"/>
</dbReference>
<reference evidence="2" key="1">
    <citation type="journal article" date="2021" name="Nat. Commun.">
        <title>Genomic analyses provide insights into spinach domestication and the genetic basis of agronomic traits.</title>
        <authorList>
            <person name="Cai X."/>
            <person name="Sun X."/>
            <person name="Xu C."/>
            <person name="Sun H."/>
            <person name="Wang X."/>
            <person name="Ge C."/>
            <person name="Zhang Z."/>
            <person name="Wang Q."/>
            <person name="Fei Z."/>
            <person name="Jiao C."/>
            <person name="Wang Q."/>
        </authorList>
    </citation>
    <scope>NUCLEOTIDE SEQUENCE [LARGE SCALE GENOMIC DNA]</scope>
    <source>
        <strain evidence="2">cv. Varoflay</strain>
    </source>
</reference>
<dbReference type="Proteomes" id="UP000813463">
    <property type="component" value="Chromosome 4"/>
</dbReference>
<evidence type="ECO:0000313" key="2">
    <source>
        <dbReference type="Proteomes" id="UP000813463"/>
    </source>
</evidence>
<dbReference type="OrthoDB" id="786617at2759"/>
<reference evidence="3" key="2">
    <citation type="submission" date="2025-08" db="UniProtKB">
        <authorList>
            <consortium name="RefSeq"/>
        </authorList>
    </citation>
    <scope>IDENTIFICATION</scope>
    <source>
        <tissue evidence="3">Leaf</tissue>
    </source>
</reference>
<keyword evidence="2" id="KW-1185">Reference proteome</keyword>
<feature type="compositionally biased region" description="Basic residues" evidence="1">
    <location>
        <begin position="97"/>
        <end position="119"/>
    </location>
</feature>
<sequence>MKTNPRSSKRKEKRSQKHSKKKSRSSREKPRKLKQRDHSVSCFDEDSISIKLVSCSSPGDDSRSKKRGRSRDRRHKRDKKRSKRSSGDDSPHVKESKKSKKSRGSDSRKKRHVKRRKRDRSVSSSSSRSRSFPLREPGDDSDREFERKEEKVESKERKGREKDREKSGSKRSRHSSRSLSPCSVHSGNSSHYSEERVLEKSNPKRLKSVIVVMKEKKVPEEQELNRVDGHENEIVFDYDDYPSKSNDSIDGVSGREALSYSHDVSSEKRTLGEPNKEPVASDIRTSDFRGIQRHFVEGSGGLSSSYVRSKVDVPSIENRSAVFTANAGPNHEDLEAILRQKALENLLKRQVNLSTKVTAGKKGDHDTEVNRSSIVKAQPVDQSMPHVEGNNKAVQNVGKVVNDVTYTSNTTNLRGPLEDTGPSKDNNDVHLLSAKVETAHPEEKCKTPGNFINSRSNVGLSMSRKEILGAKNTWKRQLTPRESSQKNLSAPKEMIVKDSNEKMMSQEKFQRKLCVPQETNSKDSTRDAASPQIGRKGSTVKVDTVAVSEASSSAPASGHESRNDNTNETDEDTQFEKKSMSVMRGGEMVQVSYKVYIPKKIPALARRQLKR</sequence>
<dbReference type="AlphaFoldDB" id="A0A9R0J1R9"/>
<accession>A0A9R0J1R9</accession>
<feature type="compositionally biased region" description="Low complexity" evidence="1">
    <location>
        <begin position="545"/>
        <end position="557"/>
    </location>
</feature>
<dbReference type="GeneID" id="110798749"/>
<feature type="compositionally biased region" description="Low complexity" evidence="1">
    <location>
        <begin position="177"/>
        <end position="186"/>
    </location>
</feature>
<dbReference type="PANTHER" id="PTHR36808">
    <property type="entry name" value="TRANSCRIPTIONAL REGULATOR ATRX-LIKE PROTEIN"/>
    <property type="match status" value="1"/>
</dbReference>
<feature type="compositionally biased region" description="Basic and acidic residues" evidence="1">
    <location>
        <begin position="220"/>
        <end position="233"/>
    </location>
</feature>
<organism evidence="2 3">
    <name type="scientific">Spinacia oleracea</name>
    <name type="common">Spinach</name>
    <dbReference type="NCBI Taxonomy" id="3562"/>
    <lineage>
        <taxon>Eukaryota</taxon>
        <taxon>Viridiplantae</taxon>
        <taxon>Streptophyta</taxon>
        <taxon>Embryophyta</taxon>
        <taxon>Tracheophyta</taxon>
        <taxon>Spermatophyta</taxon>
        <taxon>Magnoliopsida</taxon>
        <taxon>eudicotyledons</taxon>
        <taxon>Gunneridae</taxon>
        <taxon>Pentapetalae</taxon>
        <taxon>Caryophyllales</taxon>
        <taxon>Chenopodiaceae</taxon>
        <taxon>Chenopodioideae</taxon>
        <taxon>Anserineae</taxon>
        <taxon>Spinacia</taxon>
    </lineage>
</organism>
<dbReference type="RefSeq" id="XP_021859641.1">
    <property type="nucleotide sequence ID" value="XM_022003949.2"/>
</dbReference>
<feature type="compositionally biased region" description="Low complexity" evidence="1">
    <location>
        <begin position="122"/>
        <end position="131"/>
    </location>
</feature>
<proteinExistence type="predicted"/>
<feature type="compositionally biased region" description="Basic and acidic residues" evidence="1">
    <location>
        <begin position="136"/>
        <end position="168"/>
    </location>
</feature>
<gene>
    <name evidence="3" type="primary">LOC110798749</name>
</gene>
<dbReference type="KEGG" id="soe:110798749"/>
<feature type="compositionally biased region" description="Basic residues" evidence="1">
    <location>
        <begin position="64"/>
        <end position="84"/>
    </location>
</feature>
<feature type="region of interest" description="Disordered" evidence="1">
    <location>
        <begin position="220"/>
        <end position="280"/>
    </location>
</feature>
<evidence type="ECO:0000256" key="1">
    <source>
        <dbReference type="SAM" id="MobiDB-lite"/>
    </source>
</evidence>